<protein>
    <submittedName>
        <fullName evidence="2">Uncharacterized protein</fullName>
    </submittedName>
</protein>
<feature type="transmembrane region" description="Helical" evidence="1">
    <location>
        <begin position="24"/>
        <end position="44"/>
    </location>
</feature>
<organism evidence="2 3">
    <name type="scientific">Gimesia maris</name>
    <dbReference type="NCBI Taxonomy" id="122"/>
    <lineage>
        <taxon>Bacteria</taxon>
        <taxon>Pseudomonadati</taxon>
        <taxon>Planctomycetota</taxon>
        <taxon>Planctomycetia</taxon>
        <taxon>Planctomycetales</taxon>
        <taxon>Planctomycetaceae</taxon>
        <taxon>Gimesia</taxon>
    </lineage>
</organism>
<keyword evidence="1" id="KW-0472">Membrane</keyword>
<dbReference type="EMBL" id="DQAY01000090">
    <property type="protein sequence ID" value="HCO24352.1"/>
    <property type="molecule type" value="Genomic_DNA"/>
</dbReference>
<sequence length="395" mass="43220">MQEPQNSELPSGQNGSSLNRWIGYPWGSLILICFALMLLVGELAEISDLALGTHIIPLSESADKLFIMAMFLCFFMCAIRRMAQLGGREIPLTDNKRCLWTAGIMMLAFLGCNMVSLIIPAAHAASVAANKAQNRQAPWASHTFGDGRFLIQTPAGWQLTEIPTIGPGNIYVADSLNDLHLIAFSAPKIDTNLSSLKEVIQLSVKNQSARFEQVQEVESALFLTGVFPAADSTLKILADRTHLIYQIRVLDCGDSWVELHLWATPSQYVKNEKLLKQIRDSLQLANSDTPQSSKKQTSQPGQLPAGSSYWSMVYRGFILMAMVLVMLVGVISAVQGLRKSLATESNPTWKTYANELGGYAVILILIGMIGIAMLLDESIPGEPEQPLAPALRNST</sequence>
<name>A0A3D3R8D8_9PLAN</name>
<proteinExistence type="predicted"/>
<evidence type="ECO:0000313" key="2">
    <source>
        <dbReference type="EMBL" id="HCO24352.1"/>
    </source>
</evidence>
<feature type="transmembrane region" description="Helical" evidence="1">
    <location>
        <begin position="317"/>
        <end position="336"/>
    </location>
</feature>
<feature type="transmembrane region" description="Helical" evidence="1">
    <location>
        <begin position="356"/>
        <end position="375"/>
    </location>
</feature>
<evidence type="ECO:0000313" key="3">
    <source>
        <dbReference type="Proteomes" id="UP000263642"/>
    </source>
</evidence>
<reference evidence="2 3" key="1">
    <citation type="journal article" date="2018" name="Nat. Biotechnol.">
        <title>A standardized bacterial taxonomy based on genome phylogeny substantially revises the tree of life.</title>
        <authorList>
            <person name="Parks D.H."/>
            <person name="Chuvochina M."/>
            <person name="Waite D.W."/>
            <person name="Rinke C."/>
            <person name="Skarshewski A."/>
            <person name="Chaumeil P.A."/>
            <person name="Hugenholtz P."/>
        </authorList>
    </citation>
    <scope>NUCLEOTIDE SEQUENCE [LARGE SCALE GENOMIC DNA]</scope>
    <source>
        <strain evidence="2">UBA9375</strain>
    </source>
</reference>
<feature type="transmembrane region" description="Helical" evidence="1">
    <location>
        <begin position="65"/>
        <end position="83"/>
    </location>
</feature>
<keyword evidence="1" id="KW-0812">Transmembrane</keyword>
<dbReference type="Proteomes" id="UP000263642">
    <property type="component" value="Unassembled WGS sequence"/>
</dbReference>
<keyword evidence="1" id="KW-1133">Transmembrane helix</keyword>
<dbReference type="AlphaFoldDB" id="A0A3D3R8D8"/>
<feature type="transmembrane region" description="Helical" evidence="1">
    <location>
        <begin position="103"/>
        <end position="125"/>
    </location>
</feature>
<gene>
    <name evidence="2" type="ORF">DIT97_15425</name>
</gene>
<evidence type="ECO:0000256" key="1">
    <source>
        <dbReference type="SAM" id="Phobius"/>
    </source>
</evidence>
<accession>A0A3D3R8D8</accession>
<comment type="caution">
    <text evidence="2">The sequence shown here is derived from an EMBL/GenBank/DDBJ whole genome shotgun (WGS) entry which is preliminary data.</text>
</comment>